<dbReference type="InterPro" id="IPR009057">
    <property type="entry name" value="Homeodomain-like_sf"/>
</dbReference>
<dbReference type="Gene3D" id="1.10.357.10">
    <property type="entry name" value="Tetracycline Repressor, domain 2"/>
    <property type="match status" value="1"/>
</dbReference>
<organism evidence="6 7">
    <name type="scientific">Cognatishimia activa</name>
    <dbReference type="NCBI Taxonomy" id="1715691"/>
    <lineage>
        <taxon>Bacteria</taxon>
        <taxon>Pseudomonadati</taxon>
        <taxon>Pseudomonadota</taxon>
        <taxon>Alphaproteobacteria</taxon>
        <taxon>Rhodobacterales</taxon>
        <taxon>Paracoccaceae</taxon>
        <taxon>Cognatishimia</taxon>
    </lineage>
</organism>
<dbReference type="Pfam" id="PF00440">
    <property type="entry name" value="TetR_N"/>
    <property type="match status" value="1"/>
</dbReference>
<dbReference type="PANTHER" id="PTHR47506">
    <property type="entry name" value="TRANSCRIPTIONAL REGULATORY PROTEIN"/>
    <property type="match status" value="1"/>
</dbReference>
<protein>
    <submittedName>
        <fullName evidence="6">TetR/AcrR family transcriptional regulator</fullName>
    </submittedName>
</protein>
<dbReference type="InterPro" id="IPR001647">
    <property type="entry name" value="HTH_TetR"/>
</dbReference>
<evidence type="ECO:0000256" key="2">
    <source>
        <dbReference type="ARBA" id="ARBA00023125"/>
    </source>
</evidence>
<evidence type="ECO:0000256" key="4">
    <source>
        <dbReference type="PROSITE-ProRule" id="PRU00335"/>
    </source>
</evidence>
<gene>
    <name evidence="6" type="ORF">HZ995_14040</name>
</gene>
<evidence type="ECO:0000256" key="1">
    <source>
        <dbReference type="ARBA" id="ARBA00023015"/>
    </source>
</evidence>
<evidence type="ECO:0000313" key="7">
    <source>
        <dbReference type="Proteomes" id="UP000665026"/>
    </source>
</evidence>
<keyword evidence="2 4" id="KW-0238">DNA-binding</keyword>
<evidence type="ECO:0000313" key="6">
    <source>
        <dbReference type="EMBL" id="QTN35584.1"/>
    </source>
</evidence>
<dbReference type="SUPFAM" id="SSF46689">
    <property type="entry name" value="Homeodomain-like"/>
    <property type="match status" value="1"/>
</dbReference>
<dbReference type="GO" id="GO:0003677">
    <property type="term" value="F:DNA binding"/>
    <property type="evidence" value="ECO:0007669"/>
    <property type="project" value="UniProtKB-UniRule"/>
</dbReference>
<keyword evidence="1" id="KW-0805">Transcription regulation</keyword>
<name>A0A975EP73_9RHOB</name>
<dbReference type="AlphaFoldDB" id="A0A975EP73"/>
<feature type="domain" description="HTH tetR-type" evidence="5">
    <location>
        <begin position="3"/>
        <end position="63"/>
    </location>
</feature>
<dbReference type="RefSeq" id="WP_209356288.1">
    <property type="nucleotide sequence ID" value="NZ_CP060010.1"/>
</dbReference>
<dbReference type="Proteomes" id="UP000665026">
    <property type="component" value="Chromosome"/>
</dbReference>
<feature type="DNA-binding region" description="H-T-H motif" evidence="4">
    <location>
        <begin position="26"/>
        <end position="45"/>
    </location>
</feature>
<dbReference type="KEGG" id="cact:HZ995_14040"/>
<sequence>MSLTMKEKILTAAEKRVRGAGFSEMSFRDLAQDVGIKSASVHYHFPTKPDLGEALVTRYADRFKVALDEIDTDDLETALNGFVTLYSDALVLNESICLCAIMGAEAIGLPENVNQRTKLFFSMNKAWLEDLFKAHGVNDPSDTAALVVAALEGGMIVASASGDRAIFDQIARAVRRKIR</sequence>
<dbReference type="InterPro" id="IPR036271">
    <property type="entry name" value="Tet_transcr_reg_TetR-rel_C_sf"/>
</dbReference>
<dbReference type="PANTHER" id="PTHR47506:SF1">
    <property type="entry name" value="HTH-TYPE TRANSCRIPTIONAL REGULATOR YJDC"/>
    <property type="match status" value="1"/>
</dbReference>
<reference evidence="6" key="1">
    <citation type="submission" date="2020-07" db="EMBL/GenBank/DDBJ databases">
        <title>Genome sequences of bacteria associated with the marine, planktonic diatom Thalassiosira profunda strain ECT2AJA-044.</title>
        <authorList>
            <person name="Gargas C.B."/>
            <person name="Roberts W.R."/>
            <person name="Alverson A.J."/>
        </authorList>
    </citation>
    <scope>NUCLEOTIDE SEQUENCE</scope>
    <source>
        <strain evidence="6">ECT2AJA-044</strain>
    </source>
</reference>
<dbReference type="EMBL" id="CP060010">
    <property type="protein sequence ID" value="QTN35584.1"/>
    <property type="molecule type" value="Genomic_DNA"/>
</dbReference>
<keyword evidence="3" id="KW-0804">Transcription</keyword>
<dbReference type="PROSITE" id="PS50977">
    <property type="entry name" value="HTH_TETR_2"/>
    <property type="match status" value="1"/>
</dbReference>
<accession>A0A975EP73</accession>
<dbReference type="SUPFAM" id="SSF48498">
    <property type="entry name" value="Tetracyclin repressor-like, C-terminal domain"/>
    <property type="match status" value="1"/>
</dbReference>
<evidence type="ECO:0000256" key="3">
    <source>
        <dbReference type="ARBA" id="ARBA00023163"/>
    </source>
</evidence>
<evidence type="ECO:0000259" key="5">
    <source>
        <dbReference type="PROSITE" id="PS50977"/>
    </source>
</evidence>
<proteinExistence type="predicted"/>
<dbReference type="Pfam" id="PF21993">
    <property type="entry name" value="TetR_C_13_2"/>
    <property type="match status" value="1"/>
</dbReference>
<dbReference type="InterPro" id="IPR054156">
    <property type="entry name" value="YxaF_TetR_C"/>
</dbReference>